<dbReference type="RefSeq" id="WP_230738129.1">
    <property type="nucleotide sequence ID" value="NZ_JAJNDB010000005.1"/>
</dbReference>
<feature type="chain" id="PRO_5046779866" evidence="1">
    <location>
        <begin position="23"/>
        <end position="66"/>
    </location>
</feature>
<reference evidence="2 3" key="1">
    <citation type="submission" date="2021-11" db="EMBL/GenBank/DDBJ databases">
        <title>Draft genome sequence of Actinomycetospora sp. SF1 isolated from the rhizosphere soil.</title>
        <authorList>
            <person name="Duangmal K."/>
            <person name="Chantavorakit T."/>
        </authorList>
    </citation>
    <scope>NUCLEOTIDE SEQUENCE [LARGE SCALE GENOMIC DNA]</scope>
    <source>
        <strain evidence="2 3">TBRC 5722</strain>
    </source>
</reference>
<keyword evidence="3" id="KW-1185">Reference proteome</keyword>
<protein>
    <submittedName>
        <fullName evidence="2">Uncharacterized protein</fullName>
    </submittedName>
</protein>
<sequence length="66" mass="6645">MQKPSARSLRFAFAAVAGPALAIGIAAPAANAAEVTPVAKYLDHSVSDTEHEVGAAIDDLGLEAAK</sequence>
<evidence type="ECO:0000313" key="2">
    <source>
        <dbReference type="EMBL" id="MCD2196276.1"/>
    </source>
</evidence>
<organism evidence="2 3">
    <name type="scientific">Actinomycetospora endophytica</name>
    <dbReference type="NCBI Taxonomy" id="2291215"/>
    <lineage>
        <taxon>Bacteria</taxon>
        <taxon>Bacillati</taxon>
        <taxon>Actinomycetota</taxon>
        <taxon>Actinomycetes</taxon>
        <taxon>Pseudonocardiales</taxon>
        <taxon>Pseudonocardiaceae</taxon>
        <taxon>Actinomycetospora</taxon>
    </lineage>
</organism>
<dbReference type="EMBL" id="JAJNDB010000005">
    <property type="protein sequence ID" value="MCD2196276.1"/>
    <property type="molecule type" value="Genomic_DNA"/>
</dbReference>
<evidence type="ECO:0000313" key="3">
    <source>
        <dbReference type="Proteomes" id="UP001199469"/>
    </source>
</evidence>
<feature type="signal peptide" evidence="1">
    <location>
        <begin position="1"/>
        <end position="22"/>
    </location>
</feature>
<comment type="caution">
    <text evidence="2">The sequence shown here is derived from an EMBL/GenBank/DDBJ whole genome shotgun (WGS) entry which is preliminary data.</text>
</comment>
<evidence type="ECO:0000256" key="1">
    <source>
        <dbReference type="SAM" id="SignalP"/>
    </source>
</evidence>
<gene>
    <name evidence="2" type="ORF">LQ327_23150</name>
</gene>
<name>A0ABS8PDD6_9PSEU</name>
<accession>A0ABS8PDD6</accession>
<proteinExistence type="predicted"/>
<keyword evidence="1" id="KW-0732">Signal</keyword>
<dbReference type="Proteomes" id="UP001199469">
    <property type="component" value="Unassembled WGS sequence"/>
</dbReference>